<keyword evidence="9" id="KW-1133">Transmembrane helix</keyword>
<protein>
    <recommendedName>
        <fullName evidence="2">histidine kinase</fullName>
        <ecNumber evidence="2">2.7.13.3</ecNumber>
    </recommendedName>
</protein>
<keyword evidence="6" id="KW-0418">Kinase</keyword>
<dbReference type="Gene3D" id="3.30.565.10">
    <property type="entry name" value="Histidine kinase-like ATPase, C-terminal domain"/>
    <property type="match status" value="1"/>
</dbReference>
<dbReference type="Proteomes" id="UP000185596">
    <property type="component" value="Unassembled WGS sequence"/>
</dbReference>
<comment type="caution">
    <text evidence="11">The sequence shown here is derived from an EMBL/GenBank/DDBJ whole genome shotgun (WGS) entry which is preliminary data.</text>
</comment>
<evidence type="ECO:0000313" key="11">
    <source>
        <dbReference type="EMBL" id="OLF08923.1"/>
    </source>
</evidence>
<dbReference type="RefSeq" id="WP_075129822.1">
    <property type="nucleotide sequence ID" value="NZ_MSIE01000090.1"/>
</dbReference>
<feature type="transmembrane region" description="Helical" evidence="9">
    <location>
        <begin position="35"/>
        <end position="59"/>
    </location>
</feature>
<organism evidence="11 12">
    <name type="scientific">Actinophytocola xanthii</name>
    <dbReference type="NCBI Taxonomy" id="1912961"/>
    <lineage>
        <taxon>Bacteria</taxon>
        <taxon>Bacillati</taxon>
        <taxon>Actinomycetota</taxon>
        <taxon>Actinomycetes</taxon>
        <taxon>Pseudonocardiales</taxon>
        <taxon>Pseudonocardiaceae</taxon>
    </lineage>
</organism>
<comment type="catalytic activity">
    <reaction evidence="1">
        <text>ATP + protein L-histidine = ADP + protein N-phospho-L-histidine.</text>
        <dbReference type="EC" id="2.7.13.3"/>
    </reaction>
</comment>
<dbReference type="EC" id="2.7.13.3" evidence="2"/>
<dbReference type="GO" id="GO:0000155">
    <property type="term" value="F:phosphorelay sensor kinase activity"/>
    <property type="evidence" value="ECO:0007669"/>
    <property type="project" value="InterPro"/>
</dbReference>
<evidence type="ECO:0000256" key="9">
    <source>
        <dbReference type="SAM" id="Phobius"/>
    </source>
</evidence>
<evidence type="ECO:0000313" key="12">
    <source>
        <dbReference type="Proteomes" id="UP000185596"/>
    </source>
</evidence>
<keyword evidence="12" id="KW-1185">Reference proteome</keyword>
<dbReference type="PANTHER" id="PTHR24421">
    <property type="entry name" value="NITRATE/NITRITE SENSOR PROTEIN NARX-RELATED"/>
    <property type="match status" value="1"/>
</dbReference>
<reference evidence="11 12" key="1">
    <citation type="submission" date="2016-12" db="EMBL/GenBank/DDBJ databases">
        <title>The draft genome sequence of Actinophytocola sp. 11-183.</title>
        <authorList>
            <person name="Wang W."/>
            <person name="Yuan L."/>
        </authorList>
    </citation>
    <scope>NUCLEOTIDE SEQUENCE [LARGE SCALE GENOMIC DNA]</scope>
    <source>
        <strain evidence="11 12">11-183</strain>
    </source>
</reference>
<evidence type="ECO:0000256" key="2">
    <source>
        <dbReference type="ARBA" id="ARBA00012438"/>
    </source>
</evidence>
<evidence type="ECO:0000256" key="1">
    <source>
        <dbReference type="ARBA" id="ARBA00000085"/>
    </source>
</evidence>
<evidence type="ECO:0000256" key="7">
    <source>
        <dbReference type="ARBA" id="ARBA00022840"/>
    </source>
</evidence>
<keyword evidence="4" id="KW-0808">Transferase</keyword>
<keyword evidence="9" id="KW-0472">Membrane</keyword>
<dbReference type="SUPFAM" id="SSF55874">
    <property type="entry name" value="ATPase domain of HSP90 chaperone/DNA topoisomerase II/histidine kinase"/>
    <property type="match status" value="1"/>
</dbReference>
<evidence type="ECO:0000259" key="10">
    <source>
        <dbReference type="Pfam" id="PF07730"/>
    </source>
</evidence>
<feature type="transmembrane region" description="Helical" evidence="9">
    <location>
        <begin position="91"/>
        <end position="109"/>
    </location>
</feature>
<dbReference type="Pfam" id="PF07730">
    <property type="entry name" value="HisKA_3"/>
    <property type="match status" value="1"/>
</dbReference>
<keyword evidence="9" id="KW-0812">Transmembrane</keyword>
<dbReference type="CDD" id="cd16917">
    <property type="entry name" value="HATPase_UhpB-NarQ-NarX-like"/>
    <property type="match status" value="1"/>
</dbReference>
<dbReference type="InterPro" id="IPR036890">
    <property type="entry name" value="HATPase_C_sf"/>
</dbReference>
<proteinExistence type="predicted"/>
<dbReference type="STRING" id="1912961.BU204_33510"/>
<name>A0A1Q8C3J6_9PSEU</name>
<feature type="transmembrane region" description="Helical" evidence="9">
    <location>
        <begin position="392"/>
        <end position="413"/>
    </location>
</feature>
<dbReference type="GO" id="GO:0046983">
    <property type="term" value="F:protein dimerization activity"/>
    <property type="evidence" value="ECO:0007669"/>
    <property type="project" value="InterPro"/>
</dbReference>
<evidence type="ECO:0000256" key="4">
    <source>
        <dbReference type="ARBA" id="ARBA00022679"/>
    </source>
</evidence>
<dbReference type="GO" id="GO:0016020">
    <property type="term" value="C:membrane"/>
    <property type="evidence" value="ECO:0007669"/>
    <property type="project" value="InterPro"/>
</dbReference>
<dbReference type="PANTHER" id="PTHR24421:SF10">
    <property type="entry name" value="NITRATE_NITRITE SENSOR PROTEIN NARQ"/>
    <property type="match status" value="1"/>
</dbReference>
<gene>
    <name evidence="11" type="ORF">BU204_33510</name>
</gene>
<keyword evidence="7" id="KW-0067">ATP-binding</keyword>
<accession>A0A1Q8C3J6</accession>
<dbReference type="InterPro" id="IPR011712">
    <property type="entry name" value="Sig_transdc_His_kin_sub3_dim/P"/>
</dbReference>
<sequence length="486" mass="49843">MQIAWLVVGYAVLGAAVVGARRWPDAALVVAVATWAAGSVGSVGVWLAGGVALVAYLAGRHAADRGSGPVVLVLGAATTTATALPTAGGDAAVAALAGVGVLALVPWSTGRFRSRYAQLAAAGWDQAERMELAADRARGRERVRLAAEMHDLIGHELANAALRVGALELTLAGPDRETAKAARTSVTAAAERLADTVRVLRAESSALPEPTVEESVAAARQAGLAVTLRTTGEQSEDPVITRTVRRVLREAVTNALKHAPTSPLTIALTNDETGTHLNVTSENGLSRALPIPHPFPGASRLASVSGGGGGVGGRGSNCGWPEQLWTTAAGGHGLVGLAERVGLVGGRFEAGPVVGGGFAVVAHLPRRPAVPASTAASRAVAERGVRRSGRRAVVVATAVAIGVVGAVVGYVVFDAASSRLTPAEFERLRVGQRVETAHLPGRTRTDDSGGCRHYSVAVNPFAERGDDLYRVCFADGRLVGKALVER</sequence>
<dbReference type="AlphaFoldDB" id="A0A1Q8C3J6"/>
<dbReference type="OrthoDB" id="227596at2"/>
<keyword evidence="8" id="KW-0902">Two-component regulatory system</keyword>
<evidence type="ECO:0000256" key="8">
    <source>
        <dbReference type="ARBA" id="ARBA00023012"/>
    </source>
</evidence>
<dbReference type="InterPro" id="IPR050482">
    <property type="entry name" value="Sensor_HK_TwoCompSys"/>
</dbReference>
<keyword evidence="3" id="KW-0597">Phosphoprotein</keyword>
<feature type="domain" description="Signal transduction histidine kinase subgroup 3 dimerisation and phosphoacceptor" evidence="10">
    <location>
        <begin position="141"/>
        <end position="202"/>
    </location>
</feature>
<feature type="transmembrane region" description="Helical" evidence="9">
    <location>
        <begin position="66"/>
        <end position="85"/>
    </location>
</feature>
<dbReference type="EMBL" id="MSIE01000090">
    <property type="protein sequence ID" value="OLF08923.1"/>
    <property type="molecule type" value="Genomic_DNA"/>
</dbReference>
<evidence type="ECO:0000256" key="3">
    <source>
        <dbReference type="ARBA" id="ARBA00022553"/>
    </source>
</evidence>
<dbReference type="GO" id="GO:0005524">
    <property type="term" value="F:ATP binding"/>
    <property type="evidence" value="ECO:0007669"/>
    <property type="project" value="UniProtKB-KW"/>
</dbReference>
<evidence type="ECO:0000256" key="5">
    <source>
        <dbReference type="ARBA" id="ARBA00022741"/>
    </source>
</evidence>
<evidence type="ECO:0000256" key="6">
    <source>
        <dbReference type="ARBA" id="ARBA00022777"/>
    </source>
</evidence>
<keyword evidence="5" id="KW-0547">Nucleotide-binding</keyword>
<dbReference type="Gene3D" id="1.20.5.1930">
    <property type="match status" value="1"/>
</dbReference>